<dbReference type="AlphaFoldDB" id="A0A3B0WYX7"/>
<dbReference type="Pfam" id="PF00664">
    <property type="entry name" value="ABC_membrane"/>
    <property type="match status" value="1"/>
</dbReference>
<dbReference type="InterPro" id="IPR017871">
    <property type="entry name" value="ABC_transporter-like_CS"/>
</dbReference>
<dbReference type="InterPro" id="IPR036640">
    <property type="entry name" value="ABC1_TM_sf"/>
</dbReference>
<comment type="subcellular location">
    <subcellularLocation>
        <location evidence="1">Cell membrane</location>
        <topology evidence="1">Multi-pass membrane protein</topology>
    </subcellularLocation>
</comment>
<dbReference type="SUPFAM" id="SSF52540">
    <property type="entry name" value="P-loop containing nucleoside triphosphate hydrolases"/>
    <property type="match status" value="1"/>
</dbReference>
<dbReference type="Gene3D" id="1.20.1560.10">
    <property type="entry name" value="ABC transporter type 1, transmembrane domain"/>
    <property type="match status" value="1"/>
</dbReference>
<accession>A0A3B0WYX7</accession>
<organism evidence="12">
    <name type="scientific">hydrothermal vent metagenome</name>
    <dbReference type="NCBI Taxonomy" id="652676"/>
    <lineage>
        <taxon>unclassified sequences</taxon>
        <taxon>metagenomes</taxon>
        <taxon>ecological metagenomes</taxon>
    </lineage>
</organism>
<keyword evidence="5" id="KW-0547">Nucleotide-binding</keyword>
<sequence>PFFMQITVDHVIAASDEHLLLALALGFGLLALIQMAATALRSWMILYLNSTLDVQLLANTLRHLLKLPLDYFEKRHLGDIISRFGSLRSVISLFTQGLIASIVDGIMAIATLVMMFVYSPKLAFIVLVAVFIYIIVKVITFRLNEQYKQESIVLSAKESTNVMETVRAVQTIKLFSKESQRESMWLNQYAASLNASIKLGKLEIIIAAINQTVFPIAGVLIVWVGAQEIMASVFSIGMLYAFFSYQTQFTGKVSALIDILVEFKLAGVDLERVSDIVHAEIEQNNAQLLDNHHDLKGEIEVKNLSFRYAENEPYVFQNLSFTIRPEETIVIIGTSGCGKSTLLKVLLGLFPPSSGEVFYDKINITQIDTTSLRTQIAAVMQEDCLVAGSIAENIAFSDPQIDMQRVQTAAQMAAIHNEISKMPMAYNSLVGDMGTTLSGGQKQRIFLARALYVNPKILFLDEASSHLDTHTESIINASIKEMPVTRIIIAHRKETIALADRVIDLSAQNSPTELPPVGAIW</sequence>
<evidence type="ECO:0000256" key="4">
    <source>
        <dbReference type="ARBA" id="ARBA00022692"/>
    </source>
</evidence>
<dbReference type="InterPro" id="IPR039421">
    <property type="entry name" value="Type_1_exporter"/>
</dbReference>
<evidence type="ECO:0000256" key="5">
    <source>
        <dbReference type="ARBA" id="ARBA00022741"/>
    </source>
</evidence>
<dbReference type="SUPFAM" id="SSF90123">
    <property type="entry name" value="ABC transporter transmembrane region"/>
    <property type="match status" value="1"/>
</dbReference>
<dbReference type="Pfam" id="PF00005">
    <property type="entry name" value="ABC_tran"/>
    <property type="match status" value="1"/>
</dbReference>
<evidence type="ECO:0000259" key="11">
    <source>
        <dbReference type="PROSITE" id="PS50929"/>
    </source>
</evidence>
<evidence type="ECO:0000256" key="2">
    <source>
        <dbReference type="ARBA" id="ARBA00022448"/>
    </source>
</evidence>
<keyword evidence="8 9" id="KW-0472">Membrane</keyword>
<evidence type="ECO:0000313" key="12">
    <source>
        <dbReference type="EMBL" id="VAW49556.1"/>
    </source>
</evidence>
<feature type="transmembrane region" description="Helical" evidence="9">
    <location>
        <begin position="20"/>
        <end position="40"/>
    </location>
</feature>
<dbReference type="SMART" id="SM00382">
    <property type="entry name" value="AAA"/>
    <property type="match status" value="1"/>
</dbReference>
<feature type="non-terminal residue" evidence="12">
    <location>
        <position position="1"/>
    </location>
</feature>
<keyword evidence="2" id="KW-0813">Transport</keyword>
<dbReference type="InterPro" id="IPR027417">
    <property type="entry name" value="P-loop_NTPase"/>
</dbReference>
<proteinExistence type="predicted"/>
<dbReference type="EMBL" id="UOFB01000361">
    <property type="protein sequence ID" value="VAW49556.1"/>
    <property type="molecule type" value="Genomic_DNA"/>
</dbReference>
<dbReference type="CDD" id="cd18567">
    <property type="entry name" value="ABC_6TM_CvaB_RaxB_like"/>
    <property type="match status" value="1"/>
</dbReference>
<dbReference type="PROSITE" id="PS00211">
    <property type="entry name" value="ABC_TRANSPORTER_1"/>
    <property type="match status" value="1"/>
</dbReference>
<reference evidence="12" key="1">
    <citation type="submission" date="2018-06" db="EMBL/GenBank/DDBJ databases">
        <authorList>
            <person name="Zhirakovskaya E."/>
        </authorList>
    </citation>
    <scope>NUCLEOTIDE SEQUENCE</scope>
</reference>
<evidence type="ECO:0000256" key="8">
    <source>
        <dbReference type="ARBA" id="ARBA00023136"/>
    </source>
</evidence>
<evidence type="ECO:0000256" key="3">
    <source>
        <dbReference type="ARBA" id="ARBA00022475"/>
    </source>
</evidence>
<dbReference type="GO" id="GO:0016887">
    <property type="term" value="F:ATP hydrolysis activity"/>
    <property type="evidence" value="ECO:0007669"/>
    <property type="project" value="InterPro"/>
</dbReference>
<keyword evidence="3" id="KW-1003">Cell membrane</keyword>
<evidence type="ECO:0000259" key="10">
    <source>
        <dbReference type="PROSITE" id="PS50893"/>
    </source>
</evidence>
<protein>
    <submittedName>
        <fullName evidence="12">Bacteriocin/lantibiotic efflux ABC transporter, permease/ATP-binding protein</fullName>
    </submittedName>
</protein>
<name>A0A3B0WYX7_9ZZZZ</name>
<dbReference type="InterPro" id="IPR003439">
    <property type="entry name" value="ABC_transporter-like_ATP-bd"/>
</dbReference>
<dbReference type="GO" id="GO:0005886">
    <property type="term" value="C:plasma membrane"/>
    <property type="evidence" value="ECO:0007669"/>
    <property type="project" value="UniProtKB-SubCell"/>
</dbReference>
<dbReference type="InterPro" id="IPR003593">
    <property type="entry name" value="AAA+_ATPase"/>
</dbReference>
<evidence type="ECO:0000256" key="7">
    <source>
        <dbReference type="ARBA" id="ARBA00022989"/>
    </source>
</evidence>
<dbReference type="PANTHER" id="PTHR24221:SF606">
    <property type="entry name" value="COLICIN V SECRETION-PROCESSING ATP-BINDING PROTEIN"/>
    <property type="match status" value="1"/>
</dbReference>
<feature type="transmembrane region" description="Helical" evidence="9">
    <location>
        <begin position="204"/>
        <end position="223"/>
    </location>
</feature>
<keyword evidence="7 9" id="KW-1133">Transmembrane helix</keyword>
<dbReference type="Gene3D" id="3.40.50.300">
    <property type="entry name" value="P-loop containing nucleotide triphosphate hydrolases"/>
    <property type="match status" value="1"/>
</dbReference>
<gene>
    <name evidence="12" type="ORF">MNBD_GAMMA04-513</name>
</gene>
<feature type="domain" description="ABC transporter" evidence="10">
    <location>
        <begin position="299"/>
        <end position="520"/>
    </location>
</feature>
<feature type="transmembrane region" description="Helical" evidence="9">
    <location>
        <begin position="90"/>
        <end position="116"/>
    </location>
</feature>
<dbReference type="PANTHER" id="PTHR24221">
    <property type="entry name" value="ATP-BINDING CASSETTE SUB-FAMILY B"/>
    <property type="match status" value="1"/>
</dbReference>
<dbReference type="FunFam" id="3.40.50.300:FF:000299">
    <property type="entry name" value="ABC transporter ATP-binding protein/permease"/>
    <property type="match status" value="1"/>
</dbReference>
<dbReference type="InterPro" id="IPR011527">
    <property type="entry name" value="ABC1_TM_dom"/>
</dbReference>
<evidence type="ECO:0000256" key="6">
    <source>
        <dbReference type="ARBA" id="ARBA00022840"/>
    </source>
</evidence>
<feature type="transmembrane region" description="Helical" evidence="9">
    <location>
        <begin position="122"/>
        <end position="141"/>
    </location>
</feature>
<keyword evidence="6 12" id="KW-0067">ATP-binding</keyword>
<dbReference type="PROSITE" id="PS50929">
    <property type="entry name" value="ABC_TM1F"/>
    <property type="match status" value="1"/>
</dbReference>
<dbReference type="GO" id="GO:0034040">
    <property type="term" value="F:ATPase-coupled lipid transmembrane transporter activity"/>
    <property type="evidence" value="ECO:0007669"/>
    <property type="project" value="TreeGrafter"/>
</dbReference>
<feature type="domain" description="ABC transmembrane type-1" evidence="11">
    <location>
        <begin position="1"/>
        <end position="265"/>
    </location>
</feature>
<keyword evidence="4 9" id="KW-0812">Transmembrane</keyword>
<evidence type="ECO:0000256" key="9">
    <source>
        <dbReference type="SAM" id="Phobius"/>
    </source>
</evidence>
<dbReference type="PROSITE" id="PS50893">
    <property type="entry name" value="ABC_TRANSPORTER_2"/>
    <property type="match status" value="1"/>
</dbReference>
<dbReference type="GO" id="GO:0140359">
    <property type="term" value="F:ABC-type transporter activity"/>
    <property type="evidence" value="ECO:0007669"/>
    <property type="project" value="InterPro"/>
</dbReference>
<evidence type="ECO:0000256" key="1">
    <source>
        <dbReference type="ARBA" id="ARBA00004651"/>
    </source>
</evidence>
<dbReference type="GO" id="GO:0005524">
    <property type="term" value="F:ATP binding"/>
    <property type="evidence" value="ECO:0007669"/>
    <property type="project" value="UniProtKB-KW"/>
</dbReference>